<protein>
    <submittedName>
        <fullName evidence="1">Uncharacterized protein</fullName>
    </submittedName>
</protein>
<proteinExistence type="predicted"/>
<evidence type="ECO:0000313" key="1">
    <source>
        <dbReference type="EMBL" id="KAK9022621.1"/>
    </source>
</evidence>
<dbReference type="EMBL" id="JBBPBN010000015">
    <property type="protein sequence ID" value="KAK9022621.1"/>
    <property type="molecule type" value="Genomic_DNA"/>
</dbReference>
<comment type="caution">
    <text evidence="1">The sequence shown here is derived from an EMBL/GenBank/DDBJ whole genome shotgun (WGS) entry which is preliminary data.</text>
</comment>
<organism evidence="1 2">
    <name type="scientific">Hibiscus sabdariffa</name>
    <name type="common">roselle</name>
    <dbReference type="NCBI Taxonomy" id="183260"/>
    <lineage>
        <taxon>Eukaryota</taxon>
        <taxon>Viridiplantae</taxon>
        <taxon>Streptophyta</taxon>
        <taxon>Embryophyta</taxon>
        <taxon>Tracheophyta</taxon>
        <taxon>Spermatophyta</taxon>
        <taxon>Magnoliopsida</taxon>
        <taxon>eudicotyledons</taxon>
        <taxon>Gunneridae</taxon>
        <taxon>Pentapetalae</taxon>
        <taxon>rosids</taxon>
        <taxon>malvids</taxon>
        <taxon>Malvales</taxon>
        <taxon>Malvaceae</taxon>
        <taxon>Malvoideae</taxon>
        <taxon>Hibiscus</taxon>
    </lineage>
</organism>
<keyword evidence="2" id="KW-1185">Reference proteome</keyword>
<sequence length="66" mass="7794">MFQRLGTIWIFPEMETAAASSVKQFQSHKIQGFVGKCILWLLDRVLGLLFSCMRFEERKLQKVVRF</sequence>
<gene>
    <name evidence="1" type="ORF">V6N11_002868</name>
</gene>
<dbReference type="Proteomes" id="UP001396334">
    <property type="component" value="Unassembled WGS sequence"/>
</dbReference>
<evidence type="ECO:0000313" key="2">
    <source>
        <dbReference type="Proteomes" id="UP001396334"/>
    </source>
</evidence>
<reference evidence="1 2" key="1">
    <citation type="journal article" date="2024" name="G3 (Bethesda)">
        <title>Genome assembly of Hibiscus sabdariffa L. provides insights into metabolisms of medicinal natural products.</title>
        <authorList>
            <person name="Kim T."/>
        </authorList>
    </citation>
    <scope>NUCLEOTIDE SEQUENCE [LARGE SCALE GENOMIC DNA]</scope>
    <source>
        <strain evidence="1">TK-2024</strain>
        <tissue evidence="1">Old leaves</tissue>
    </source>
</reference>
<name>A0ABR2SBM8_9ROSI</name>
<accession>A0ABR2SBM8</accession>